<keyword evidence="5 6" id="KW-0233">DNA recombination</keyword>
<accession>A0ABU2E3J2</accession>
<evidence type="ECO:0000313" key="7">
    <source>
        <dbReference type="EMBL" id="MDR8754425.1"/>
    </source>
</evidence>
<comment type="caution">
    <text evidence="7">The sequence shown here is derived from an EMBL/GenBank/DDBJ whole genome shotgun (WGS) entry which is preliminary data.</text>
</comment>
<proteinExistence type="inferred from homology"/>
<name>A0ABU2E3J2_9BURK</name>
<dbReference type="Pfam" id="PF00872">
    <property type="entry name" value="Transposase_mut"/>
    <property type="match status" value="1"/>
</dbReference>
<reference evidence="7 8" key="1">
    <citation type="submission" date="2019-06" db="EMBL/GenBank/DDBJ databases">
        <title>Evolution of Burkholderia multivorans in the lungs of Cystic Fibrosis patients.</title>
        <authorList>
            <person name="Moreira L.M."/>
        </authorList>
    </citation>
    <scope>NUCLEOTIDE SEQUENCE [LARGE SCALE GENOMIC DNA]</scope>
    <source>
        <strain evidence="7 8">VC13239</strain>
    </source>
</reference>
<keyword evidence="4 6" id="KW-0238">DNA-binding</keyword>
<evidence type="ECO:0000256" key="6">
    <source>
        <dbReference type="RuleBase" id="RU365089"/>
    </source>
</evidence>
<keyword evidence="6" id="KW-0814">Transposable element</keyword>
<evidence type="ECO:0000256" key="2">
    <source>
        <dbReference type="ARBA" id="ARBA00010961"/>
    </source>
</evidence>
<comment type="function">
    <text evidence="1 6">Required for the transposition of the insertion element.</text>
</comment>
<dbReference type="InterPro" id="IPR001207">
    <property type="entry name" value="Transposase_mutator"/>
</dbReference>
<dbReference type="PROSITE" id="PS01007">
    <property type="entry name" value="TRANSPOSASE_MUTATOR"/>
    <property type="match status" value="1"/>
</dbReference>
<dbReference type="EMBL" id="VJSY01000019">
    <property type="protein sequence ID" value="MDR8754425.1"/>
    <property type="molecule type" value="Genomic_DNA"/>
</dbReference>
<evidence type="ECO:0000256" key="5">
    <source>
        <dbReference type="ARBA" id="ARBA00023172"/>
    </source>
</evidence>
<dbReference type="PANTHER" id="PTHR33217:SF5">
    <property type="entry name" value="MUTATOR FAMILY TRANSPOSASE"/>
    <property type="match status" value="1"/>
</dbReference>
<comment type="similarity">
    <text evidence="2 6">Belongs to the transposase mutator family.</text>
</comment>
<evidence type="ECO:0000256" key="1">
    <source>
        <dbReference type="ARBA" id="ARBA00002190"/>
    </source>
</evidence>
<dbReference type="Proteomes" id="UP001248067">
    <property type="component" value="Unassembled WGS sequence"/>
</dbReference>
<sequence>MWIEQTEGAKFWLKVFNELKKRGLHDILIAVVDGLRGFPEAIEAVYPAAQIQTCIVHLIRNSLNLASWKDRKPLAAATKPIYQAGHGRGGGSGARRLCAKRVGSQIPDLPGVCVEQSGFWPSACAAPTKTG</sequence>
<gene>
    <name evidence="7" type="ORF">FEQ00_02848</name>
</gene>
<keyword evidence="3 6" id="KW-0815">Transposition</keyword>
<protein>
    <recommendedName>
        <fullName evidence="6">Mutator family transposase</fullName>
    </recommendedName>
</protein>
<organism evidence="7 8">
    <name type="scientific">Burkholderia pseudomultivorans</name>
    <dbReference type="NCBI Taxonomy" id="1207504"/>
    <lineage>
        <taxon>Bacteria</taxon>
        <taxon>Pseudomonadati</taxon>
        <taxon>Pseudomonadota</taxon>
        <taxon>Betaproteobacteria</taxon>
        <taxon>Burkholderiales</taxon>
        <taxon>Burkholderiaceae</taxon>
        <taxon>Burkholderia</taxon>
        <taxon>Burkholderia cepacia complex</taxon>
    </lineage>
</organism>
<evidence type="ECO:0000256" key="4">
    <source>
        <dbReference type="ARBA" id="ARBA00023125"/>
    </source>
</evidence>
<evidence type="ECO:0000313" key="8">
    <source>
        <dbReference type="Proteomes" id="UP001248067"/>
    </source>
</evidence>
<dbReference type="PANTHER" id="PTHR33217">
    <property type="entry name" value="TRANSPOSASE FOR INSERTION SEQUENCE ELEMENT IS1081"/>
    <property type="match status" value="1"/>
</dbReference>
<evidence type="ECO:0000256" key="3">
    <source>
        <dbReference type="ARBA" id="ARBA00022578"/>
    </source>
</evidence>
<keyword evidence="8" id="KW-1185">Reference proteome</keyword>